<feature type="compositionally biased region" description="Polar residues" evidence="1">
    <location>
        <begin position="33"/>
        <end position="42"/>
    </location>
</feature>
<accession>A0AAV7PJM4</accession>
<gene>
    <name evidence="2" type="ORF">NDU88_005993</name>
</gene>
<reference evidence="2" key="1">
    <citation type="journal article" date="2022" name="bioRxiv">
        <title>Sequencing and chromosome-scale assembly of the giantPleurodeles waltlgenome.</title>
        <authorList>
            <person name="Brown T."/>
            <person name="Elewa A."/>
            <person name="Iarovenko S."/>
            <person name="Subramanian E."/>
            <person name="Araus A.J."/>
            <person name="Petzold A."/>
            <person name="Susuki M."/>
            <person name="Suzuki K.-i.T."/>
            <person name="Hayashi T."/>
            <person name="Toyoda A."/>
            <person name="Oliveira C."/>
            <person name="Osipova E."/>
            <person name="Leigh N.D."/>
            <person name="Simon A."/>
            <person name="Yun M.H."/>
        </authorList>
    </citation>
    <scope>NUCLEOTIDE SEQUENCE</scope>
    <source>
        <strain evidence="2">20211129_DDA</strain>
        <tissue evidence="2">Liver</tissue>
    </source>
</reference>
<feature type="compositionally biased region" description="Basic and acidic residues" evidence="1">
    <location>
        <begin position="107"/>
        <end position="118"/>
    </location>
</feature>
<name>A0AAV7PJM4_PLEWA</name>
<feature type="region of interest" description="Disordered" evidence="1">
    <location>
        <begin position="1"/>
        <end position="59"/>
    </location>
</feature>
<evidence type="ECO:0000256" key="1">
    <source>
        <dbReference type="SAM" id="MobiDB-lite"/>
    </source>
</evidence>
<dbReference type="AlphaFoldDB" id="A0AAV7PJM4"/>
<protein>
    <submittedName>
        <fullName evidence="2">Uncharacterized protein</fullName>
    </submittedName>
</protein>
<sequence>MTGLSGAAAEGGLGTAAAGQPRSWKSCTGAGRLTQQLGSCGTQPGRHRRSAGHGSAGRVSKTGAVVGQLLSLKLRSSRTLLDTKIKAEVQRAQFVGKAGADQTPRTPDLKTHNLENKKSRLSPRLPSPAKRLEAGMKS</sequence>
<keyword evidence="3" id="KW-1185">Reference proteome</keyword>
<feature type="region of interest" description="Disordered" evidence="1">
    <location>
        <begin position="95"/>
        <end position="138"/>
    </location>
</feature>
<evidence type="ECO:0000313" key="2">
    <source>
        <dbReference type="EMBL" id="KAJ1127597.1"/>
    </source>
</evidence>
<comment type="caution">
    <text evidence="2">The sequence shown here is derived from an EMBL/GenBank/DDBJ whole genome shotgun (WGS) entry which is preliminary data.</text>
</comment>
<proteinExistence type="predicted"/>
<evidence type="ECO:0000313" key="3">
    <source>
        <dbReference type="Proteomes" id="UP001066276"/>
    </source>
</evidence>
<dbReference type="EMBL" id="JANPWB010000011">
    <property type="protein sequence ID" value="KAJ1127597.1"/>
    <property type="molecule type" value="Genomic_DNA"/>
</dbReference>
<organism evidence="2 3">
    <name type="scientific">Pleurodeles waltl</name>
    <name type="common">Iberian ribbed newt</name>
    <dbReference type="NCBI Taxonomy" id="8319"/>
    <lineage>
        <taxon>Eukaryota</taxon>
        <taxon>Metazoa</taxon>
        <taxon>Chordata</taxon>
        <taxon>Craniata</taxon>
        <taxon>Vertebrata</taxon>
        <taxon>Euteleostomi</taxon>
        <taxon>Amphibia</taxon>
        <taxon>Batrachia</taxon>
        <taxon>Caudata</taxon>
        <taxon>Salamandroidea</taxon>
        <taxon>Salamandridae</taxon>
        <taxon>Pleurodelinae</taxon>
        <taxon>Pleurodeles</taxon>
    </lineage>
</organism>
<dbReference type="Proteomes" id="UP001066276">
    <property type="component" value="Chromosome 7"/>
</dbReference>